<evidence type="ECO:0000313" key="4">
    <source>
        <dbReference type="Proteomes" id="UP000069205"/>
    </source>
</evidence>
<evidence type="ECO:0000256" key="1">
    <source>
        <dbReference type="SAM" id="MobiDB-lite"/>
    </source>
</evidence>
<reference evidence="3 4" key="1">
    <citation type="journal article" date="2015" name="Proc. Natl. Acad. Sci. U.S.A.">
        <title>Expanded metabolic versatility of ubiquitous nitrite-oxidizing bacteria from the genus Nitrospira.</title>
        <authorList>
            <person name="Koch H."/>
            <person name="Lucker S."/>
            <person name="Albertsen M."/>
            <person name="Kitzinger K."/>
            <person name="Herbold C."/>
            <person name="Spieck E."/>
            <person name="Nielsen P.H."/>
            <person name="Wagner M."/>
            <person name="Daims H."/>
        </authorList>
    </citation>
    <scope>NUCLEOTIDE SEQUENCE [LARGE SCALE GENOMIC DNA]</scope>
    <source>
        <strain evidence="3 4">NSP M-1</strain>
    </source>
</reference>
<proteinExistence type="predicted"/>
<feature type="region of interest" description="Disordered" evidence="1">
    <location>
        <begin position="23"/>
        <end position="42"/>
    </location>
</feature>
<dbReference type="EMBL" id="CP011801">
    <property type="protein sequence ID" value="ALA58642.1"/>
    <property type="molecule type" value="Genomic_DNA"/>
</dbReference>
<name>A0A0K2GDE9_NITMO</name>
<keyword evidence="2" id="KW-0812">Transmembrane</keyword>
<sequence length="129" mass="14648">MIGRRAVDVEQVRLLRRLHGGGFHRAEREEGEPEHKDTQEEHAEAYGMARHGGLLGLVWALTGAAIVGVSQVRRKGGMRGSRSQSVSSPASRQLEHCSMYETPCSLQKYRWQRLQTIYVMRTRSFDSHT</sequence>
<keyword evidence="4" id="KW-1185">Reference proteome</keyword>
<keyword evidence="2" id="KW-1133">Transmembrane helix</keyword>
<keyword evidence="2" id="KW-0472">Membrane</keyword>
<protein>
    <submittedName>
        <fullName evidence="3">Uncharacterized protein</fullName>
    </submittedName>
</protein>
<evidence type="ECO:0000313" key="3">
    <source>
        <dbReference type="EMBL" id="ALA58642.1"/>
    </source>
</evidence>
<feature type="transmembrane region" description="Helical" evidence="2">
    <location>
        <begin position="54"/>
        <end position="72"/>
    </location>
</feature>
<dbReference type="STRING" id="42253.NITMOv2_2226"/>
<accession>A0A0K2GDE9</accession>
<dbReference type="Proteomes" id="UP000069205">
    <property type="component" value="Chromosome"/>
</dbReference>
<feature type="region of interest" description="Disordered" evidence="1">
    <location>
        <begin position="74"/>
        <end position="94"/>
    </location>
</feature>
<gene>
    <name evidence="3" type="ORF">NITMOv2_2226</name>
</gene>
<evidence type="ECO:0000256" key="2">
    <source>
        <dbReference type="SAM" id="Phobius"/>
    </source>
</evidence>
<feature type="compositionally biased region" description="Low complexity" evidence="1">
    <location>
        <begin position="80"/>
        <end position="92"/>
    </location>
</feature>
<organism evidence="3 4">
    <name type="scientific">Nitrospira moscoviensis</name>
    <dbReference type="NCBI Taxonomy" id="42253"/>
    <lineage>
        <taxon>Bacteria</taxon>
        <taxon>Pseudomonadati</taxon>
        <taxon>Nitrospirota</taxon>
        <taxon>Nitrospiria</taxon>
        <taxon>Nitrospirales</taxon>
        <taxon>Nitrospiraceae</taxon>
        <taxon>Nitrospira</taxon>
    </lineage>
</organism>
<dbReference type="KEGG" id="nmv:NITMOv2_2226"/>
<feature type="compositionally biased region" description="Basic and acidic residues" evidence="1">
    <location>
        <begin position="24"/>
        <end position="42"/>
    </location>
</feature>
<dbReference type="AlphaFoldDB" id="A0A0K2GDE9"/>